<dbReference type="InterPro" id="IPR005019">
    <property type="entry name" value="Adenine_glyco"/>
</dbReference>
<gene>
    <name evidence="1" type="ORF">METZ01_LOCUS32365</name>
</gene>
<dbReference type="GO" id="GO:0006284">
    <property type="term" value="P:base-excision repair"/>
    <property type="evidence" value="ECO:0007669"/>
    <property type="project" value="InterPro"/>
</dbReference>
<sequence length="99" mass="11155">VSRLAEDAWIIRNRPKILVTIENAGAILALVDEHGSFLGYLLLLDYLDYSSRVSLLTREFAGLGRTSAFVSLYHVNEETPAWQDRQSTSQFTSPRVTIL</sequence>
<name>A0A381QJK0_9ZZZZ</name>
<evidence type="ECO:0000313" key="1">
    <source>
        <dbReference type="EMBL" id="SUZ79511.1"/>
    </source>
</evidence>
<protein>
    <submittedName>
        <fullName evidence="1">Uncharacterized protein</fullName>
    </submittedName>
</protein>
<dbReference type="Gene3D" id="1.10.340.30">
    <property type="entry name" value="Hypothetical protein, domain 2"/>
    <property type="match status" value="1"/>
</dbReference>
<proteinExistence type="predicted"/>
<accession>A0A381QJK0</accession>
<dbReference type="InterPro" id="IPR011257">
    <property type="entry name" value="DNA_glycosylase"/>
</dbReference>
<reference evidence="1" key="1">
    <citation type="submission" date="2018-05" db="EMBL/GenBank/DDBJ databases">
        <authorList>
            <person name="Lanie J.A."/>
            <person name="Ng W.-L."/>
            <person name="Kazmierczak K.M."/>
            <person name="Andrzejewski T.M."/>
            <person name="Davidsen T.M."/>
            <person name="Wayne K.J."/>
            <person name="Tettelin H."/>
            <person name="Glass J.I."/>
            <person name="Rusch D."/>
            <person name="Podicherti R."/>
            <person name="Tsui H.-C.T."/>
            <person name="Winkler M.E."/>
        </authorList>
    </citation>
    <scope>NUCLEOTIDE SEQUENCE</scope>
</reference>
<feature type="non-terminal residue" evidence="1">
    <location>
        <position position="1"/>
    </location>
</feature>
<dbReference type="SUPFAM" id="SSF48150">
    <property type="entry name" value="DNA-glycosylase"/>
    <property type="match status" value="1"/>
</dbReference>
<dbReference type="GO" id="GO:0008725">
    <property type="term" value="F:DNA-3-methyladenine glycosylase activity"/>
    <property type="evidence" value="ECO:0007669"/>
    <property type="project" value="InterPro"/>
</dbReference>
<dbReference type="EMBL" id="UINC01001390">
    <property type="protein sequence ID" value="SUZ79511.1"/>
    <property type="molecule type" value="Genomic_DNA"/>
</dbReference>
<organism evidence="1">
    <name type="scientific">marine metagenome</name>
    <dbReference type="NCBI Taxonomy" id="408172"/>
    <lineage>
        <taxon>unclassified sequences</taxon>
        <taxon>metagenomes</taxon>
        <taxon>ecological metagenomes</taxon>
    </lineage>
</organism>
<dbReference type="Pfam" id="PF03352">
    <property type="entry name" value="Adenine_glyco"/>
    <property type="match status" value="1"/>
</dbReference>
<dbReference type="AlphaFoldDB" id="A0A381QJK0"/>